<name>A0A540KDT3_MALBA</name>
<protein>
    <recommendedName>
        <fullName evidence="9">Protein kinase domain-containing protein</fullName>
    </recommendedName>
</protein>
<accession>A0A540KDT3</accession>
<feature type="domain" description="Protein kinase" evidence="9">
    <location>
        <begin position="583"/>
        <end position="867"/>
    </location>
</feature>
<dbReference type="FunFam" id="3.30.200.20:FF:000021">
    <property type="entry name" value="probable serine/threonine-protein kinase At1g54610"/>
    <property type="match status" value="2"/>
</dbReference>
<sequence length="1152" mass="128483">MGLICTKASAVEDSRESPPKRVASISSRQHSELKVSRFNSSKREEPVWTKDRLGGGGDVKIMLVDKKVNGSIRSYDVTKSKKMDKAEVALLDHPGSRRIPNATVAEQLAAGWPGWLAAAAPEAINGWIPRRADTFERLNKIGQGTYSSVYKARDVMNDKFVALKKVRFDNLDSESVKFMAREILFLRRLDHPNIIKLQGLITARSSSSLYLIFEYMEHDLTGLASHPGIKFSEPQVKCYMQQLLSGLEHCHNHGVLHRDIKGSNLLVDNNGILKIADFGLASNYDPHHSVPLTSRVVTLWYRPPELLLGATKYGVAVDLWSTGCILGELYSGKPILPGKTEVEQLHKIFKLCGSPSEDYWRKLRLRNSTMIKPPQPYRRCVAETFNDLPAAALQLMDILLSVNPADRGTAAIALKNEFFTTKPFPCDPSSLPKYPPSKEIDAKLREAEARKYVLLASAVEDSRESPPKRVASISSRQHSELKVSRFNSSKREEPVWTKDRLGGGGDVKIMLVDKKVNGSIRSYDVTKSKKMDKAEVALLDHPGSRRIPNATVAEQLAAGWPGWLAAAAPEAINGWIPRRADTFERLNKIGQGTYSSVYKARDVMNDKFVALKKVRFDNLDSESVKFMAREILFLRRLDHPNIIKLQGLITARSSSSLYLIFEYMEHDLTGLASHPGIKFSEPQVKCYMQQLLSGLEHCHNHGVLHRDIKGSNLLVDNNGILKIADFGLASNYDPRHSVPLTSRVVTLWYRPPELLLGATKYGVAVDLWSTGCILGELYSGKPILPGKTEVEQLHKIFKLCGSPSEDYWRKLRLRNSTMIKPPQPYRRCVAETFNDLPAAALQLMDILLSVNPADRGTAAIALKNEFFTTKPFPCDPSSLPKYPPSKEIDAKLREAEARKQGASGGRGQKEDLGRRTQPPAVAGTNANSESIASVQRRQGHSNPRVRSEMFNPHREQTLSGFLVDPTKHLPSDKDTRKDFTEHQNKRTSISGPLIHGPGWAKSGKELNDSFLSSNRANLSKLSGLVMARTALSDDQQEKPGPSGQETIKPVGGFPGSLDQEESAKKGERMHYTQRVASSCQMEDENGSIKEPNMHGRGPKGNKIYVSGPLLVSSNNVDQMLKDHDRRIQEYARRARLEKSRHETQVTERYRAG</sequence>
<evidence type="ECO:0000256" key="8">
    <source>
        <dbReference type="SAM" id="MobiDB-lite"/>
    </source>
</evidence>
<keyword evidence="3" id="KW-0808">Transferase</keyword>
<comment type="similarity">
    <text evidence="1">Belongs to the protein kinase superfamily. CMGC Ser/Thr protein kinase family. CDC2/CDKX subfamily.</text>
</comment>
<feature type="region of interest" description="Disordered" evidence="8">
    <location>
        <begin position="1029"/>
        <end position="1106"/>
    </location>
</feature>
<dbReference type="InterPro" id="IPR017441">
    <property type="entry name" value="Protein_kinase_ATP_BS"/>
</dbReference>
<dbReference type="AlphaFoldDB" id="A0A540KDT3"/>
<evidence type="ECO:0000256" key="7">
    <source>
        <dbReference type="PROSITE-ProRule" id="PRU10141"/>
    </source>
</evidence>
<dbReference type="PROSITE" id="PS00108">
    <property type="entry name" value="PROTEIN_KINASE_ST"/>
    <property type="match status" value="2"/>
</dbReference>
<feature type="compositionally biased region" description="Basic and acidic residues" evidence="8">
    <location>
        <begin position="29"/>
        <end position="46"/>
    </location>
</feature>
<dbReference type="InterPro" id="IPR011009">
    <property type="entry name" value="Kinase-like_dom_sf"/>
</dbReference>
<feature type="binding site" evidence="7">
    <location>
        <position position="612"/>
    </location>
    <ligand>
        <name>ATP</name>
        <dbReference type="ChEBI" id="CHEBI:30616"/>
    </ligand>
</feature>
<dbReference type="GO" id="GO:0000307">
    <property type="term" value="C:cyclin-dependent protein kinase holoenzyme complex"/>
    <property type="evidence" value="ECO:0007669"/>
    <property type="project" value="TreeGrafter"/>
</dbReference>
<evidence type="ECO:0000256" key="6">
    <source>
        <dbReference type="ARBA" id="ARBA00022840"/>
    </source>
</evidence>
<dbReference type="STRING" id="106549.A0A540KDT3"/>
<evidence type="ECO:0000313" key="11">
    <source>
        <dbReference type="Proteomes" id="UP000315295"/>
    </source>
</evidence>
<feature type="compositionally biased region" description="Basic and acidic residues" evidence="8">
    <location>
        <begin position="965"/>
        <end position="984"/>
    </location>
</feature>
<evidence type="ECO:0000256" key="4">
    <source>
        <dbReference type="ARBA" id="ARBA00022741"/>
    </source>
</evidence>
<feature type="domain" description="Protein kinase" evidence="9">
    <location>
        <begin position="135"/>
        <end position="419"/>
    </location>
</feature>
<dbReference type="CDD" id="cd07840">
    <property type="entry name" value="STKc_CDK9_like"/>
    <property type="match status" value="2"/>
</dbReference>
<feature type="compositionally biased region" description="Polar residues" evidence="8">
    <location>
        <begin position="924"/>
        <end position="936"/>
    </location>
</feature>
<dbReference type="InterPro" id="IPR000719">
    <property type="entry name" value="Prot_kinase_dom"/>
</dbReference>
<dbReference type="Pfam" id="PF00069">
    <property type="entry name" value="Pkinase"/>
    <property type="match status" value="2"/>
</dbReference>
<keyword evidence="11" id="KW-1185">Reference proteome</keyword>
<keyword evidence="6 7" id="KW-0067">ATP-binding</keyword>
<dbReference type="PROSITE" id="PS00107">
    <property type="entry name" value="PROTEIN_KINASE_ATP"/>
    <property type="match status" value="2"/>
</dbReference>
<dbReference type="InterPro" id="IPR050108">
    <property type="entry name" value="CDK"/>
</dbReference>
<dbReference type="Proteomes" id="UP000315295">
    <property type="component" value="Unassembled WGS sequence"/>
</dbReference>
<reference evidence="10 11" key="1">
    <citation type="journal article" date="2019" name="G3 (Bethesda)">
        <title>Sequencing of a Wild Apple (Malus baccata) Genome Unravels the Differences Between Cultivated and Wild Apple Species Regarding Disease Resistance and Cold Tolerance.</title>
        <authorList>
            <person name="Chen X."/>
        </authorList>
    </citation>
    <scope>NUCLEOTIDE SEQUENCE [LARGE SCALE GENOMIC DNA]</scope>
    <source>
        <strain evidence="11">cv. Shandingzi</strain>
        <tissue evidence="10">Leaves</tissue>
    </source>
</reference>
<organism evidence="10 11">
    <name type="scientific">Malus baccata</name>
    <name type="common">Siberian crab apple</name>
    <name type="synonym">Pyrus baccata</name>
    <dbReference type="NCBI Taxonomy" id="106549"/>
    <lineage>
        <taxon>Eukaryota</taxon>
        <taxon>Viridiplantae</taxon>
        <taxon>Streptophyta</taxon>
        <taxon>Embryophyta</taxon>
        <taxon>Tracheophyta</taxon>
        <taxon>Spermatophyta</taxon>
        <taxon>Magnoliopsida</taxon>
        <taxon>eudicotyledons</taxon>
        <taxon>Gunneridae</taxon>
        <taxon>Pentapetalae</taxon>
        <taxon>rosids</taxon>
        <taxon>fabids</taxon>
        <taxon>Rosales</taxon>
        <taxon>Rosaceae</taxon>
        <taxon>Amygdaloideae</taxon>
        <taxon>Maleae</taxon>
        <taxon>Malus</taxon>
    </lineage>
</organism>
<dbReference type="SUPFAM" id="SSF56112">
    <property type="entry name" value="Protein kinase-like (PK-like)"/>
    <property type="match status" value="2"/>
</dbReference>
<evidence type="ECO:0000313" key="10">
    <source>
        <dbReference type="EMBL" id="TQD72122.1"/>
    </source>
</evidence>
<evidence type="ECO:0000259" key="9">
    <source>
        <dbReference type="PROSITE" id="PS50011"/>
    </source>
</evidence>
<evidence type="ECO:0000256" key="2">
    <source>
        <dbReference type="ARBA" id="ARBA00022527"/>
    </source>
</evidence>
<dbReference type="PROSITE" id="PS50011">
    <property type="entry name" value="PROTEIN_KINASE_DOM"/>
    <property type="match status" value="2"/>
</dbReference>
<dbReference type="Gene3D" id="3.30.200.20">
    <property type="entry name" value="Phosphorylase Kinase, domain 1"/>
    <property type="match status" value="2"/>
</dbReference>
<dbReference type="SMART" id="SM00220">
    <property type="entry name" value="S_TKc"/>
    <property type="match status" value="2"/>
</dbReference>
<feature type="compositionally biased region" description="Basic and acidic residues" evidence="8">
    <location>
        <begin position="10"/>
        <end position="19"/>
    </location>
</feature>
<dbReference type="Gene3D" id="1.10.510.10">
    <property type="entry name" value="Transferase(Phosphotransferase) domain 1"/>
    <property type="match status" value="2"/>
</dbReference>
<dbReference type="GO" id="GO:0005634">
    <property type="term" value="C:nucleus"/>
    <property type="evidence" value="ECO:0007669"/>
    <property type="project" value="TreeGrafter"/>
</dbReference>
<dbReference type="FunFam" id="1.10.510.10:FF:000043">
    <property type="entry name" value="probable serine/threonine-protein kinase At1g54610"/>
    <property type="match status" value="2"/>
</dbReference>
<gene>
    <name evidence="10" type="ORF">C1H46_042347</name>
</gene>
<evidence type="ECO:0000256" key="5">
    <source>
        <dbReference type="ARBA" id="ARBA00022777"/>
    </source>
</evidence>
<dbReference type="GO" id="GO:0008353">
    <property type="term" value="F:RNA polymerase II CTD heptapeptide repeat kinase activity"/>
    <property type="evidence" value="ECO:0007669"/>
    <property type="project" value="TreeGrafter"/>
</dbReference>
<feature type="binding site" evidence="7">
    <location>
        <position position="164"/>
    </location>
    <ligand>
        <name>ATP</name>
        <dbReference type="ChEBI" id="CHEBI:30616"/>
    </ligand>
</feature>
<comment type="caution">
    <text evidence="10">The sequence shown here is derived from an EMBL/GenBank/DDBJ whole genome shotgun (WGS) entry which is preliminary data.</text>
</comment>
<feature type="compositionally biased region" description="Basic and acidic residues" evidence="8">
    <location>
        <begin position="1061"/>
        <end position="1070"/>
    </location>
</feature>
<dbReference type="PANTHER" id="PTHR24056">
    <property type="entry name" value="CELL DIVISION PROTEIN KINASE"/>
    <property type="match status" value="1"/>
</dbReference>
<proteinExistence type="inferred from homology"/>
<keyword evidence="4 7" id="KW-0547">Nucleotide-binding</keyword>
<dbReference type="GO" id="GO:0005524">
    <property type="term" value="F:ATP binding"/>
    <property type="evidence" value="ECO:0007669"/>
    <property type="project" value="UniProtKB-UniRule"/>
</dbReference>
<evidence type="ECO:0000256" key="3">
    <source>
        <dbReference type="ARBA" id="ARBA00022679"/>
    </source>
</evidence>
<dbReference type="GO" id="GO:0032968">
    <property type="term" value="P:positive regulation of transcription elongation by RNA polymerase II"/>
    <property type="evidence" value="ECO:0007669"/>
    <property type="project" value="TreeGrafter"/>
</dbReference>
<feature type="region of interest" description="Disordered" evidence="8">
    <location>
        <begin position="895"/>
        <end position="950"/>
    </location>
</feature>
<keyword evidence="2" id="KW-0723">Serine/threonine-protein kinase</keyword>
<evidence type="ECO:0000256" key="1">
    <source>
        <dbReference type="ARBA" id="ARBA00006485"/>
    </source>
</evidence>
<dbReference type="EMBL" id="VIEB01001443">
    <property type="protein sequence ID" value="TQD72122.1"/>
    <property type="molecule type" value="Genomic_DNA"/>
</dbReference>
<keyword evidence="5" id="KW-0418">Kinase</keyword>
<dbReference type="PANTHER" id="PTHR24056:SF380">
    <property type="entry name" value="PROTEIN KINASE DOMAIN-CONTAINING PROTEIN"/>
    <property type="match status" value="1"/>
</dbReference>
<feature type="region of interest" description="Disordered" evidence="8">
    <location>
        <begin position="962"/>
        <end position="1000"/>
    </location>
</feature>
<dbReference type="InterPro" id="IPR008271">
    <property type="entry name" value="Ser/Thr_kinase_AS"/>
</dbReference>
<feature type="region of interest" description="Disordered" evidence="8">
    <location>
        <begin position="1"/>
        <end position="46"/>
    </location>
</feature>